<dbReference type="Gene3D" id="3.30.565.10">
    <property type="entry name" value="Histidine kinase-like ATPase, C-terminal domain"/>
    <property type="match status" value="1"/>
</dbReference>
<feature type="domain" description="Histidine phosphotransferase ChpT C-terminal" evidence="1">
    <location>
        <begin position="79"/>
        <end position="195"/>
    </location>
</feature>
<organism evidence="2 3">
    <name type="scientific">Rhizomicrobium electricum</name>
    <dbReference type="NCBI Taxonomy" id="480070"/>
    <lineage>
        <taxon>Bacteria</taxon>
        <taxon>Pseudomonadati</taxon>
        <taxon>Pseudomonadota</taxon>
        <taxon>Alphaproteobacteria</taxon>
        <taxon>Micropepsales</taxon>
        <taxon>Micropepsaceae</taxon>
        <taxon>Rhizomicrobium</taxon>
    </lineage>
</organism>
<keyword evidence="3" id="KW-1185">Reference proteome</keyword>
<name>A0ABP3PL99_9PROT</name>
<dbReference type="InterPro" id="IPR018762">
    <property type="entry name" value="ChpT_C"/>
</dbReference>
<protein>
    <submittedName>
        <fullName evidence="2">Histidine phosphotransferase family protein</fullName>
    </submittedName>
</protein>
<evidence type="ECO:0000313" key="3">
    <source>
        <dbReference type="Proteomes" id="UP001499951"/>
    </source>
</evidence>
<dbReference type="EMBL" id="BAAADD010000004">
    <property type="protein sequence ID" value="GAA0568359.1"/>
    <property type="molecule type" value="Genomic_DNA"/>
</dbReference>
<gene>
    <name evidence="2" type="ORF">GCM10008942_16190</name>
</gene>
<evidence type="ECO:0000313" key="2">
    <source>
        <dbReference type="EMBL" id="GAA0568359.1"/>
    </source>
</evidence>
<sequence>MTDLEFSAFLVSRVCHDLVGPLGAVVNGLEVLEDERDAAMRADALKIVTSSAAQALARLQFMRLAFGAAGSAGAELPLGEVGTLIAGLMSVGRVTLEFDPPPVHWPKDWAKLLMNATLIGVDCLPRGGVVRIEANGFGQAPGFKVTATGTGARISEDVERALKGEICEHDARGVQPVLTFRLAKGVNAGLTITPREGAVELVAG</sequence>
<dbReference type="Proteomes" id="UP001499951">
    <property type="component" value="Unassembled WGS sequence"/>
</dbReference>
<accession>A0ABP3PL99</accession>
<dbReference type="Pfam" id="PF10090">
    <property type="entry name" value="HPTransfase"/>
    <property type="match status" value="1"/>
</dbReference>
<comment type="caution">
    <text evidence="2">The sequence shown here is derived from an EMBL/GenBank/DDBJ whole genome shotgun (WGS) entry which is preliminary data.</text>
</comment>
<reference evidence="3" key="1">
    <citation type="journal article" date="2019" name="Int. J. Syst. Evol. Microbiol.">
        <title>The Global Catalogue of Microorganisms (GCM) 10K type strain sequencing project: providing services to taxonomists for standard genome sequencing and annotation.</title>
        <authorList>
            <consortium name="The Broad Institute Genomics Platform"/>
            <consortium name="The Broad Institute Genome Sequencing Center for Infectious Disease"/>
            <person name="Wu L."/>
            <person name="Ma J."/>
        </authorList>
    </citation>
    <scope>NUCLEOTIDE SEQUENCE [LARGE SCALE GENOMIC DNA]</scope>
    <source>
        <strain evidence="3">JCM 15089</strain>
    </source>
</reference>
<dbReference type="RefSeq" id="WP_166929931.1">
    <property type="nucleotide sequence ID" value="NZ_BAAADD010000004.1"/>
</dbReference>
<proteinExistence type="predicted"/>
<dbReference type="InterPro" id="IPR036890">
    <property type="entry name" value="HATPase_C_sf"/>
</dbReference>
<dbReference type="Gene3D" id="1.10.287.130">
    <property type="match status" value="1"/>
</dbReference>
<evidence type="ECO:0000259" key="1">
    <source>
        <dbReference type="Pfam" id="PF10090"/>
    </source>
</evidence>